<dbReference type="GO" id="GO:0008233">
    <property type="term" value="F:peptidase activity"/>
    <property type="evidence" value="ECO:0007669"/>
    <property type="project" value="UniProtKB-KW"/>
</dbReference>
<reference evidence="3 4" key="1">
    <citation type="submission" date="2021-03" db="EMBL/GenBank/DDBJ databases">
        <title>Sequencing the genomes of 1000 actinobacteria strains.</title>
        <authorList>
            <person name="Klenk H.-P."/>
        </authorList>
    </citation>
    <scope>NUCLEOTIDE SEQUENCE [LARGE SCALE GENOMIC DNA]</scope>
    <source>
        <strain evidence="3 4">DSM 45256</strain>
    </source>
</reference>
<feature type="transmembrane region" description="Helical" evidence="1">
    <location>
        <begin position="230"/>
        <end position="247"/>
    </location>
</feature>
<feature type="domain" description="CAAX prenyl protease 2/Lysostaphin resistance protein A-like" evidence="2">
    <location>
        <begin position="145"/>
        <end position="240"/>
    </location>
</feature>
<evidence type="ECO:0000313" key="4">
    <source>
        <dbReference type="Proteomes" id="UP001519295"/>
    </source>
</evidence>
<feature type="transmembrane region" description="Helical" evidence="1">
    <location>
        <begin position="107"/>
        <end position="128"/>
    </location>
</feature>
<sequence>MTSVFLLDYPLRILPGLTVLAAAFLALGRCAPLLRIVVALLGFVLLRDAMTPLGLWSLGTTTNGAVWLRFAPDPIVLIGLGASGVLLSLAVAFGPRDLRGLVVWGGLGPRALLHALGAAAVVLVPLVVLLRTVPLDQRGGAVAVTLLPALAVLAFGGNLLEEVLFRGLLQGYLAGPLGYDPVRTVLLSGLLFASGHVFLASTVTDLGWPILAFTLAEGLACAWVRLRHGVLAATVTHGVVILVLASGI</sequence>
<organism evidence="3 4">
    <name type="scientific">Pseudonocardia parietis</name>
    <dbReference type="NCBI Taxonomy" id="570936"/>
    <lineage>
        <taxon>Bacteria</taxon>
        <taxon>Bacillati</taxon>
        <taxon>Actinomycetota</taxon>
        <taxon>Actinomycetes</taxon>
        <taxon>Pseudonocardiales</taxon>
        <taxon>Pseudonocardiaceae</taxon>
        <taxon>Pseudonocardia</taxon>
    </lineage>
</organism>
<keyword evidence="1" id="KW-0812">Transmembrane</keyword>
<keyword evidence="1" id="KW-1133">Transmembrane helix</keyword>
<dbReference type="Pfam" id="PF02517">
    <property type="entry name" value="Rce1-like"/>
    <property type="match status" value="1"/>
</dbReference>
<dbReference type="Proteomes" id="UP001519295">
    <property type="component" value="Unassembled WGS sequence"/>
</dbReference>
<keyword evidence="4" id="KW-1185">Reference proteome</keyword>
<keyword evidence="3" id="KW-0645">Protease</keyword>
<dbReference type="EMBL" id="JAGINU010000001">
    <property type="protein sequence ID" value="MBP2365719.1"/>
    <property type="molecule type" value="Genomic_DNA"/>
</dbReference>
<comment type="caution">
    <text evidence="3">The sequence shown here is derived from an EMBL/GenBank/DDBJ whole genome shotgun (WGS) entry which is preliminary data.</text>
</comment>
<accession>A0ABS4VP76</accession>
<feature type="transmembrane region" description="Helical" evidence="1">
    <location>
        <begin position="20"/>
        <end position="46"/>
    </location>
</feature>
<dbReference type="GO" id="GO:0006508">
    <property type="term" value="P:proteolysis"/>
    <property type="evidence" value="ECO:0007669"/>
    <property type="project" value="UniProtKB-KW"/>
</dbReference>
<evidence type="ECO:0000313" key="3">
    <source>
        <dbReference type="EMBL" id="MBP2365719.1"/>
    </source>
</evidence>
<gene>
    <name evidence="3" type="ORF">JOF36_001415</name>
</gene>
<proteinExistence type="predicted"/>
<name>A0ABS4VP76_9PSEU</name>
<dbReference type="InterPro" id="IPR003675">
    <property type="entry name" value="Rce1/LyrA-like_dom"/>
</dbReference>
<feature type="transmembrane region" description="Helical" evidence="1">
    <location>
        <begin position="181"/>
        <end position="200"/>
    </location>
</feature>
<protein>
    <submittedName>
        <fullName evidence="3">Membrane protease YdiL (CAAX protease family)</fullName>
    </submittedName>
</protein>
<evidence type="ECO:0000256" key="1">
    <source>
        <dbReference type="SAM" id="Phobius"/>
    </source>
</evidence>
<feature type="transmembrane region" description="Helical" evidence="1">
    <location>
        <begin position="140"/>
        <end position="160"/>
    </location>
</feature>
<keyword evidence="3" id="KW-0378">Hydrolase</keyword>
<keyword evidence="1" id="KW-0472">Membrane</keyword>
<evidence type="ECO:0000259" key="2">
    <source>
        <dbReference type="Pfam" id="PF02517"/>
    </source>
</evidence>
<feature type="transmembrane region" description="Helical" evidence="1">
    <location>
        <begin position="76"/>
        <end position="95"/>
    </location>
</feature>